<dbReference type="InterPro" id="IPR002559">
    <property type="entry name" value="Transposase_11"/>
</dbReference>
<keyword evidence="2" id="KW-0815">Transposition</keyword>
<proteinExistence type="inferred from homology"/>
<dbReference type="Proteomes" id="UP000004001">
    <property type="component" value="Unassembled WGS sequence"/>
</dbReference>
<dbReference type="PANTHER" id="PTHR33258:SF1">
    <property type="entry name" value="TRANSPOSASE INSL FOR INSERTION SEQUENCE ELEMENT IS186A-RELATED"/>
    <property type="match status" value="1"/>
</dbReference>
<dbReference type="Pfam" id="PF01609">
    <property type="entry name" value="DDE_Tnp_1"/>
    <property type="match status" value="1"/>
</dbReference>
<feature type="domain" description="Transposase IS4-like" evidence="5">
    <location>
        <begin position="4"/>
        <end position="213"/>
    </location>
</feature>
<name>D1VW31_9BACT</name>
<evidence type="ECO:0000313" key="6">
    <source>
        <dbReference type="EMBL" id="EFA98650.1"/>
    </source>
</evidence>
<evidence type="ECO:0000256" key="1">
    <source>
        <dbReference type="ARBA" id="ARBA00010075"/>
    </source>
</evidence>
<keyword evidence="3" id="KW-0238">DNA-binding</keyword>
<dbReference type="AlphaFoldDB" id="D1VW31"/>
<dbReference type="GO" id="GO:0004803">
    <property type="term" value="F:transposase activity"/>
    <property type="evidence" value="ECO:0007669"/>
    <property type="project" value="InterPro"/>
</dbReference>
<evidence type="ECO:0000256" key="3">
    <source>
        <dbReference type="ARBA" id="ARBA00023125"/>
    </source>
</evidence>
<evidence type="ECO:0000313" key="7">
    <source>
        <dbReference type="Proteomes" id="UP000004001"/>
    </source>
</evidence>
<evidence type="ECO:0000259" key="5">
    <source>
        <dbReference type="Pfam" id="PF01609"/>
    </source>
</evidence>
<dbReference type="Gene3D" id="3.90.350.10">
    <property type="entry name" value="Transposase Inhibitor Protein From Tn5, Chain A, domain 1"/>
    <property type="match status" value="1"/>
</dbReference>
<dbReference type="PANTHER" id="PTHR33258">
    <property type="entry name" value="TRANSPOSASE INSL FOR INSERTION SEQUENCE ELEMENT IS186A-RELATED"/>
    <property type="match status" value="1"/>
</dbReference>
<dbReference type="EMBL" id="ADEF01000001">
    <property type="protein sequence ID" value="EFA98650.1"/>
    <property type="molecule type" value="Genomic_DNA"/>
</dbReference>
<dbReference type="InterPro" id="IPR012337">
    <property type="entry name" value="RNaseH-like_sf"/>
</dbReference>
<dbReference type="NCBIfam" id="NF033592">
    <property type="entry name" value="transpos_IS4_1"/>
    <property type="match status" value="1"/>
</dbReference>
<sequence>MKGNVYAFDSTTIPLCLSVFWWAKICKKKGGIKAHVLYDLESQVPAFFHISTASVYDSNSMKEIPYESGSYYVFDRGYNAFKELFKIHQHESFFVVRAKKNLQYKCCRWRRRLPKNILTDAVIEFTEYNSYRKYPEKLRLVKFYDEEQDREFAFLPNAFHLTAPEIANLYKNRWQIELFFKWLKQHLKIKKFWGTTENAVRIQISSAIIAYCLVATVQHDFQLKRSTYEVLQILSISLMDKTPLVDLFERTDFNNVKELDCPLFPGVFD</sequence>
<dbReference type="GO" id="GO:0003677">
    <property type="term" value="F:DNA binding"/>
    <property type="evidence" value="ECO:0007669"/>
    <property type="project" value="UniProtKB-KW"/>
</dbReference>
<organism evidence="6 7">
    <name type="scientific">Hoylesella timonensis CRIS 5C-B1</name>
    <dbReference type="NCBI Taxonomy" id="679189"/>
    <lineage>
        <taxon>Bacteria</taxon>
        <taxon>Pseudomonadati</taxon>
        <taxon>Bacteroidota</taxon>
        <taxon>Bacteroidia</taxon>
        <taxon>Bacteroidales</taxon>
        <taxon>Prevotellaceae</taxon>
        <taxon>Hoylesella</taxon>
    </lineage>
</organism>
<comment type="caution">
    <text evidence="6">The sequence shown here is derived from an EMBL/GenBank/DDBJ whole genome shotgun (WGS) entry which is preliminary data.</text>
</comment>
<reference evidence="6 7" key="1">
    <citation type="submission" date="2009-12" db="EMBL/GenBank/DDBJ databases">
        <title>Genome Sequence of Prevotella timonensis CRIS 5C-B1.</title>
        <authorList>
            <person name="Durkin A.S."/>
            <person name="Madupu R."/>
            <person name="Torralba M."/>
            <person name="Methe B."/>
            <person name="Sutton G."/>
            <person name="Strausberg R.L."/>
            <person name="Nelson K.E."/>
        </authorList>
    </citation>
    <scope>NUCLEOTIDE SEQUENCE [LARGE SCALE GENOMIC DNA]</scope>
    <source>
        <strain evidence="6 7">CRIS 5C-B1</strain>
    </source>
</reference>
<comment type="similarity">
    <text evidence="1">Belongs to the transposase 11 family.</text>
</comment>
<protein>
    <submittedName>
        <fullName evidence="6">Transposase, IS4 family</fullName>
    </submittedName>
</protein>
<evidence type="ECO:0000256" key="2">
    <source>
        <dbReference type="ARBA" id="ARBA00022578"/>
    </source>
</evidence>
<dbReference type="eggNOG" id="COG3385">
    <property type="taxonomic scope" value="Bacteria"/>
</dbReference>
<accession>D1VW31</accession>
<dbReference type="GO" id="GO:0006313">
    <property type="term" value="P:DNA transposition"/>
    <property type="evidence" value="ECO:0007669"/>
    <property type="project" value="InterPro"/>
</dbReference>
<evidence type="ECO:0000256" key="4">
    <source>
        <dbReference type="ARBA" id="ARBA00023172"/>
    </source>
</evidence>
<dbReference type="SUPFAM" id="SSF53098">
    <property type="entry name" value="Ribonuclease H-like"/>
    <property type="match status" value="1"/>
</dbReference>
<keyword evidence="7" id="KW-1185">Reference proteome</keyword>
<keyword evidence="4" id="KW-0233">DNA recombination</keyword>
<gene>
    <name evidence="6" type="ORF">HMPREF9019_1097</name>
</gene>
<dbReference type="InterPro" id="IPR047952">
    <property type="entry name" value="Transpos_IS4"/>
</dbReference>